<reference evidence="3 4" key="1">
    <citation type="submission" date="2018-08" db="EMBL/GenBank/DDBJ databases">
        <authorList>
            <person name="Laetsch R D."/>
            <person name="Stevens L."/>
            <person name="Kumar S."/>
            <person name="Blaxter L. M."/>
        </authorList>
    </citation>
    <scope>NUCLEOTIDE SEQUENCE [LARGE SCALE GENOMIC DNA]</scope>
</reference>
<dbReference type="EMBL" id="UYRX01000356">
    <property type="protein sequence ID" value="VDK80813.1"/>
    <property type="molecule type" value="Genomic_DNA"/>
</dbReference>
<protein>
    <submittedName>
        <fullName evidence="3">Uncharacterized protein</fullName>
    </submittedName>
</protein>
<sequence length="164" mass="18306">MSKYKMHAILDEALIVTIHLVIVVTVSVMTVIIDCSRKKALTVDVTQPSLGENSKISVFNRDGETDIEMPSHLHNVKEAEESGRVVVADGNGLHEVMMDSNKNGAENKVSKSNRKLTESEKTDDKKLSVRSKEAQEMANSTQTKQLLEKSEQKKDENEQKEPVK</sequence>
<evidence type="ECO:0000313" key="3">
    <source>
        <dbReference type="EMBL" id="VDK80813.1"/>
    </source>
</evidence>
<evidence type="ECO:0000313" key="4">
    <source>
        <dbReference type="Proteomes" id="UP000277928"/>
    </source>
</evidence>
<name>A0A3P6TCX5_LITSI</name>
<feature type="compositionally biased region" description="Basic and acidic residues" evidence="1">
    <location>
        <begin position="146"/>
        <end position="164"/>
    </location>
</feature>
<keyword evidence="2" id="KW-1133">Transmembrane helix</keyword>
<feature type="region of interest" description="Disordered" evidence="1">
    <location>
        <begin position="96"/>
        <end position="164"/>
    </location>
</feature>
<feature type="compositionally biased region" description="Basic and acidic residues" evidence="1">
    <location>
        <begin position="115"/>
        <end position="135"/>
    </location>
</feature>
<keyword evidence="2" id="KW-0812">Transmembrane</keyword>
<dbReference type="OrthoDB" id="5870728at2759"/>
<evidence type="ECO:0000256" key="1">
    <source>
        <dbReference type="SAM" id="MobiDB-lite"/>
    </source>
</evidence>
<evidence type="ECO:0000256" key="2">
    <source>
        <dbReference type="SAM" id="Phobius"/>
    </source>
</evidence>
<dbReference type="Proteomes" id="UP000277928">
    <property type="component" value="Unassembled WGS sequence"/>
</dbReference>
<organism evidence="3 4">
    <name type="scientific">Litomosoides sigmodontis</name>
    <name type="common">Filarial nematode worm</name>
    <dbReference type="NCBI Taxonomy" id="42156"/>
    <lineage>
        <taxon>Eukaryota</taxon>
        <taxon>Metazoa</taxon>
        <taxon>Ecdysozoa</taxon>
        <taxon>Nematoda</taxon>
        <taxon>Chromadorea</taxon>
        <taxon>Rhabditida</taxon>
        <taxon>Spirurina</taxon>
        <taxon>Spiruromorpha</taxon>
        <taxon>Filarioidea</taxon>
        <taxon>Onchocercidae</taxon>
        <taxon>Litomosoides</taxon>
    </lineage>
</organism>
<proteinExistence type="predicted"/>
<gene>
    <name evidence="3" type="ORF">NLS_LOCUS5060</name>
</gene>
<accession>A0A3P6TCX5</accession>
<keyword evidence="4" id="KW-1185">Reference proteome</keyword>
<dbReference type="AlphaFoldDB" id="A0A3P6TCX5"/>
<keyword evidence="2" id="KW-0472">Membrane</keyword>
<feature type="transmembrane region" description="Helical" evidence="2">
    <location>
        <begin position="12"/>
        <end position="33"/>
    </location>
</feature>